<sequence>MPTGAEVGRVSIDWFAVECAVNGTPMRLNTEERRMLVRRRPKLPEVELARRAHCTVRTIERDRAELPAAKLQSCPVCGEDAWVTTDGNMEAHPDRLFQECPLSETDWESRIAATVIWLSRRIRSGDSLPVWAYLTSLPETERTQLLMAALAGVPDVEDPFAWITELESVA</sequence>
<dbReference type="GeneID" id="65118785"/>
<organism evidence="1 2">
    <name type="scientific">Mycobacterium phage Ochi17</name>
    <dbReference type="NCBI Taxonomy" id="2502425"/>
    <lineage>
        <taxon>Viruses</taxon>
        <taxon>Duplodnaviria</taxon>
        <taxon>Heunggongvirae</taxon>
        <taxon>Uroviricota</taxon>
        <taxon>Caudoviricetes</taxon>
        <taxon>Gracegardnervirinae</taxon>
        <taxon>Cheoctovirus</taxon>
        <taxon>Cheoctovirus ochi17</taxon>
    </lineage>
</organism>
<gene>
    <name evidence="1" type="primary">61</name>
    <name evidence="1" type="ORF">SEA_OCHI17_61</name>
</gene>
<keyword evidence="2" id="KW-1185">Reference proteome</keyword>
<dbReference type="Proteomes" id="UP000289975">
    <property type="component" value="Segment"/>
</dbReference>
<evidence type="ECO:0000313" key="1">
    <source>
        <dbReference type="EMBL" id="QAY04915.1"/>
    </source>
</evidence>
<dbReference type="RefSeq" id="YP_010101075.1">
    <property type="nucleotide sequence ID" value="NC_055787.1"/>
</dbReference>
<reference evidence="1 2" key="1">
    <citation type="submission" date="2019-01" db="EMBL/GenBank/DDBJ databases">
        <authorList>
            <person name="Arabshahi J."/>
            <person name="Bell S."/>
            <person name="Chan J."/>
            <person name="Haskins E."/>
            <person name="Kerstiens E."/>
            <person name="Novak L."/>
            <person name="Okekeogbu I."/>
            <person name="Otero A."/>
            <person name="Smith G."/>
            <person name="Li Y."/>
            <person name="Clase K.L."/>
            <person name="Curtis N."/>
            <person name="Kistler A.B."/>
            <person name="Roscher J.E."/>
            <person name="Garlena R.A."/>
            <person name="Russell D.A."/>
            <person name="Pope W.H."/>
            <person name="Jacobs-Sera D."/>
            <person name="Hatfull G.F."/>
        </authorList>
    </citation>
    <scope>NUCLEOTIDE SEQUENCE [LARGE SCALE GENOMIC DNA]</scope>
</reference>
<protein>
    <recommendedName>
        <fullName evidence="3">Helix-turn-helix DNA binding domain protein</fullName>
    </recommendedName>
</protein>
<dbReference type="KEGG" id="vg:65118785"/>
<proteinExistence type="predicted"/>
<dbReference type="Pfam" id="PF24076">
    <property type="entry name" value="DUF7368"/>
    <property type="match status" value="1"/>
</dbReference>
<dbReference type="EMBL" id="MK359307">
    <property type="protein sequence ID" value="QAY04915.1"/>
    <property type="molecule type" value="Genomic_DNA"/>
</dbReference>
<evidence type="ECO:0000313" key="2">
    <source>
        <dbReference type="Proteomes" id="UP000289975"/>
    </source>
</evidence>
<accession>A0A411BTH8</accession>
<evidence type="ECO:0008006" key="3">
    <source>
        <dbReference type="Google" id="ProtNLM"/>
    </source>
</evidence>
<name>A0A411BTH8_9CAUD</name>
<dbReference type="InterPro" id="IPR055792">
    <property type="entry name" value="DUF7368"/>
</dbReference>